<dbReference type="GO" id="GO:0001907">
    <property type="term" value="P:symbiont-mediated killing of host cell"/>
    <property type="evidence" value="ECO:0007669"/>
    <property type="project" value="InterPro"/>
</dbReference>
<dbReference type="AlphaFoldDB" id="A0A193QJR2"/>
<evidence type="ECO:0000256" key="1">
    <source>
        <dbReference type="SAM" id="Phobius"/>
    </source>
</evidence>
<accession>A0A193QJR2</accession>
<dbReference type="InterPro" id="IPR007054">
    <property type="entry name" value="Lysis_S"/>
</dbReference>
<proteinExistence type="predicted"/>
<name>A0A193QJR2_SODGM</name>
<keyword evidence="1" id="KW-0472">Membrane</keyword>
<protein>
    <submittedName>
        <fullName evidence="2">Lysis protein S</fullName>
    </submittedName>
</protein>
<feature type="transmembrane region" description="Helical" evidence="1">
    <location>
        <begin position="9"/>
        <end position="27"/>
    </location>
</feature>
<dbReference type="Pfam" id="PF04971">
    <property type="entry name" value="Phage_holin_2_1"/>
    <property type="match status" value="1"/>
</dbReference>
<reference evidence="2 3" key="1">
    <citation type="submission" date="2015-05" db="EMBL/GenBank/DDBJ databases">
        <authorList>
            <person name="Goodhead I."/>
        </authorList>
    </citation>
    <scope>NUCLEOTIDE SEQUENCE [LARGE SCALE GENOMIC DNA]</scope>
    <source>
        <strain evidence="3">morsitans</strain>
    </source>
</reference>
<keyword evidence="1" id="KW-1133">Transmembrane helix</keyword>
<dbReference type="GO" id="GO:0140911">
    <property type="term" value="F:pore-forming activity"/>
    <property type="evidence" value="ECO:0007669"/>
    <property type="project" value="InterPro"/>
</dbReference>
<organism evidence="2 3">
    <name type="scientific">Sodalis glossinidius (strain morsitans)</name>
    <dbReference type="NCBI Taxonomy" id="343509"/>
    <lineage>
        <taxon>Bacteria</taxon>
        <taxon>Pseudomonadati</taxon>
        <taxon>Pseudomonadota</taxon>
        <taxon>Gammaproteobacteria</taxon>
        <taxon>Enterobacterales</taxon>
        <taxon>Bruguierivoracaceae</taxon>
        <taxon>Sodalis</taxon>
    </lineage>
</organism>
<dbReference type="PIRSF" id="PIRSF030786">
    <property type="entry name" value="Lysis_S"/>
    <property type="match status" value="1"/>
</dbReference>
<dbReference type="Proteomes" id="UP000245838">
    <property type="component" value="Chromosome sggmmb4_Chromosome"/>
</dbReference>
<evidence type="ECO:0000313" key="2">
    <source>
        <dbReference type="EMBL" id="CRL45170.1"/>
    </source>
</evidence>
<sequence>MRMNNISDVAAGLSYGTSLGSGGYWLLQLMDTVSPGQWSAIGVLASVFFGLLTYLTNLYFKIKDYRRKRH</sequence>
<dbReference type="EMBL" id="LN854557">
    <property type="protein sequence ID" value="CRL45170.1"/>
    <property type="molecule type" value="Genomic_DNA"/>
</dbReference>
<keyword evidence="1" id="KW-0812">Transmembrane</keyword>
<gene>
    <name evidence="2" type="ORF">SGGMMB4_02716</name>
</gene>
<feature type="transmembrane region" description="Helical" evidence="1">
    <location>
        <begin position="39"/>
        <end position="60"/>
    </location>
</feature>
<evidence type="ECO:0000313" key="3">
    <source>
        <dbReference type="Proteomes" id="UP000245838"/>
    </source>
</evidence>